<dbReference type="Proteomes" id="UP000674318">
    <property type="component" value="Unassembled WGS sequence"/>
</dbReference>
<dbReference type="OrthoDB" id="266359at2759"/>
<keyword evidence="2" id="KW-0472">Membrane</keyword>
<comment type="caution">
    <text evidence="3">The sequence shown here is derived from an EMBL/GenBank/DDBJ whole genome shotgun (WGS) entry which is preliminary data.</text>
</comment>
<evidence type="ECO:0000256" key="2">
    <source>
        <dbReference type="SAM" id="Phobius"/>
    </source>
</evidence>
<sequence>MFNSPHLSHHEYVDGVLALVVAVTTSVGYVSSVYWERAVVPRLFRRRELTLAHQISELEEEAERVCATSKLFEHSRLTRKALRLRQELEAERGKRLAYECSVARVFPWLLDGVLFMLRLTRPTREATVAAAAPESMGAAILSNKPRTFHDPSNTTATSSSMRTRDSTYLPTAPHGWRVLAEHAMHALWYNAATFVKYLLRFGSAVVLLCVYGNQPMFSTASSAFEKTPRHCATEVMPPFLLKAVLAVSDWFLAPPRRGLSSNASISEVGDDAVSVTNVGFAAAAPPGSSAYSFAAEVHSTSDTDTPAGFERVHLRLYESTNLLSWFLACYLATYLAVRVFHR</sequence>
<reference evidence="3 4" key="1">
    <citation type="submission" date="2021-02" db="EMBL/GenBank/DDBJ databases">
        <title>Porcisia hertigi Genome sequencing and assembly.</title>
        <authorList>
            <person name="Almutairi H."/>
            <person name="Gatherer D."/>
        </authorList>
    </citation>
    <scope>NUCLEOTIDE SEQUENCE [LARGE SCALE GENOMIC DNA]</scope>
    <source>
        <strain evidence="3 4">C119</strain>
    </source>
</reference>
<feature type="region of interest" description="Disordered" evidence="1">
    <location>
        <begin position="143"/>
        <end position="165"/>
    </location>
</feature>
<feature type="compositionally biased region" description="Polar residues" evidence="1">
    <location>
        <begin position="150"/>
        <end position="165"/>
    </location>
</feature>
<accession>A0A836I7K8</accession>
<dbReference type="GeneID" id="94288220"/>
<dbReference type="RefSeq" id="XP_067754300.1">
    <property type="nucleotide sequence ID" value="XM_067898143.1"/>
</dbReference>
<organism evidence="3 4">
    <name type="scientific">Porcisia hertigi</name>
    <dbReference type="NCBI Taxonomy" id="2761500"/>
    <lineage>
        <taxon>Eukaryota</taxon>
        <taxon>Discoba</taxon>
        <taxon>Euglenozoa</taxon>
        <taxon>Kinetoplastea</taxon>
        <taxon>Metakinetoplastina</taxon>
        <taxon>Trypanosomatida</taxon>
        <taxon>Trypanosomatidae</taxon>
        <taxon>Leishmaniinae</taxon>
        <taxon>Porcisia</taxon>
    </lineage>
</organism>
<keyword evidence="2" id="KW-0812">Transmembrane</keyword>
<gene>
    <name evidence="3" type="ORF">JKF63_02101</name>
</gene>
<dbReference type="KEGG" id="phet:94288220"/>
<feature type="transmembrane region" description="Helical" evidence="2">
    <location>
        <begin position="12"/>
        <end position="35"/>
    </location>
</feature>
<evidence type="ECO:0000313" key="3">
    <source>
        <dbReference type="EMBL" id="KAG5495048.1"/>
    </source>
</evidence>
<keyword evidence="4" id="KW-1185">Reference proteome</keyword>
<protein>
    <submittedName>
        <fullName evidence="3">Uncharacterized protein</fullName>
    </submittedName>
</protein>
<name>A0A836I7K8_9TRYP</name>
<proteinExistence type="predicted"/>
<dbReference type="EMBL" id="JAFJZO010000033">
    <property type="protein sequence ID" value="KAG5495048.1"/>
    <property type="molecule type" value="Genomic_DNA"/>
</dbReference>
<evidence type="ECO:0000313" key="4">
    <source>
        <dbReference type="Proteomes" id="UP000674318"/>
    </source>
</evidence>
<evidence type="ECO:0000256" key="1">
    <source>
        <dbReference type="SAM" id="MobiDB-lite"/>
    </source>
</evidence>
<keyword evidence="2" id="KW-1133">Transmembrane helix</keyword>
<dbReference type="AlphaFoldDB" id="A0A836I7K8"/>
<feature type="transmembrane region" description="Helical" evidence="2">
    <location>
        <begin position="322"/>
        <end position="340"/>
    </location>
</feature>